<feature type="domain" description="Type I restriction modification DNA specificity" evidence="4">
    <location>
        <begin position="21"/>
        <end position="193"/>
    </location>
</feature>
<name>A0A1X1KKP7_STRMT</name>
<evidence type="ECO:0000259" key="4">
    <source>
        <dbReference type="Pfam" id="PF01420"/>
    </source>
</evidence>
<dbReference type="InterPro" id="IPR000055">
    <property type="entry name" value="Restrct_endonuc_typeI_TRD"/>
</dbReference>
<sequence length="403" mass="45968">MSIRRAKLARQIPIFRGGGCMKKVKLGEICEVQAGGTPSRNKKEFWVQGNIPWVKIKDINSKYISKVEEHITELGLQFSSAKLFSRGTILYTIFATIGEVAILDIDAATNQAIAGLHLKSEKVLKEYLYFFLLSIKNRVKNDSRGVAQNNINLTYLKNIEVPIVENSIQQEICNNLTKINQIITLRNQQLIELSNLVKSRFNEMFGDIFDTTFPIYRLEELCEFIKDGTHQTPQYTDDRTNGFKFLSSKDVTSGKISWENIKYITESLHNELYSKISPRRNDILLAKNGTTGIAALVDCDEIFDIYVSLAILRFYDGNNPTYLLYAINSDATKWQFESKLKGVGVPNLHLREIRKTKIPLPPLSLQNEFADFVAQVDKSQLAIQKSLEELETLKKSLMQEYFG</sequence>
<feature type="domain" description="Type I restriction modification DNA specificity" evidence="4">
    <location>
        <begin position="215"/>
        <end position="390"/>
    </location>
</feature>
<dbReference type="Gene3D" id="3.90.220.20">
    <property type="entry name" value="DNA methylase specificity domains"/>
    <property type="match status" value="2"/>
</dbReference>
<protein>
    <recommendedName>
        <fullName evidence="4">Type I restriction modification DNA specificity domain-containing protein</fullName>
    </recommendedName>
</protein>
<accession>A0A1X1KKP7</accession>
<dbReference type="Pfam" id="PF01420">
    <property type="entry name" value="Methylase_S"/>
    <property type="match status" value="2"/>
</dbReference>
<organism evidence="5 6">
    <name type="scientific">Streptococcus mitis</name>
    <dbReference type="NCBI Taxonomy" id="28037"/>
    <lineage>
        <taxon>Bacteria</taxon>
        <taxon>Bacillati</taxon>
        <taxon>Bacillota</taxon>
        <taxon>Bacilli</taxon>
        <taxon>Lactobacillales</taxon>
        <taxon>Streptococcaceae</taxon>
        <taxon>Streptococcus</taxon>
        <taxon>Streptococcus mitis group</taxon>
    </lineage>
</organism>
<dbReference type="InterPro" id="IPR052021">
    <property type="entry name" value="Type-I_RS_S_subunit"/>
</dbReference>
<comment type="similarity">
    <text evidence="1">Belongs to the type-I restriction system S methylase family.</text>
</comment>
<keyword evidence="3" id="KW-0238">DNA-binding</keyword>
<evidence type="ECO:0000313" key="5">
    <source>
        <dbReference type="EMBL" id="ORO99995.1"/>
    </source>
</evidence>
<dbReference type="PANTHER" id="PTHR30408:SF12">
    <property type="entry name" value="TYPE I RESTRICTION ENZYME MJAVIII SPECIFICITY SUBUNIT"/>
    <property type="match status" value="1"/>
</dbReference>
<reference evidence="5 6" key="1">
    <citation type="journal article" date="2016" name="Eur. J. Clin. Microbiol. Infect. Dis.">
        <title>Whole genome sequencing as a tool for phylogenetic analysis of clinical strains of Mitis group streptococci.</title>
        <authorList>
            <person name="Rasmussen L.H."/>
            <person name="Dargis R."/>
            <person name="Hojholt K."/>
            <person name="Christensen J.J."/>
            <person name="Skovgaard O."/>
            <person name="Justesen U.S."/>
            <person name="Rosenvinge F.S."/>
            <person name="Moser C."/>
            <person name="Lukjancenko O."/>
            <person name="Rasmussen S."/>
            <person name="Nielsen X.C."/>
        </authorList>
    </citation>
    <scope>NUCLEOTIDE SEQUENCE [LARGE SCALE GENOMIC DNA]</scope>
    <source>
        <strain evidence="5 6">RH_17024_08</strain>
    </source>
</reference>
<dbReference type="Proteomes" id="UP000193102">
    <property type="component" value="Unassembled WGS sequence"/>
</dbReference>
<comment type="caution">
    <text evidence="5">The sequence shown here is derived from an EMBL/GenBank/DDBJ whole genome shotgun (WGS) entry which is preliminary data.</text>
</comment>
<dbReference type="AlphaFoldDB" id="A0A1X1KKP7"/>
<proteinExistence type="inferred from homology"/>
<dbReference type="EMBL" id="NCVI01000018">
    <property type="protein sequence ID" value="ORO99995.1"/>
    <property type="molecule type" value="Genomic_DNA"/>
</dbReference>
<dbReference type="CDD" id="cd17296">
    <property type="entry name" value="RMtype1_S_MmaC5ORF1169P_TRD1-CR1_like"/>
    <property type="match status" value="1"/>
</dbReference>
<dbReference type="GO" id="GO:0003677">
    <property type="term" value="F:DNA binding"/>
    <property type="evidence" value="ECO:0007669"/>
    <property type="project" value="UniProtKB-KW"/>
</dbReference>
<gene>
    <name evidence="5" type="ORF">B7697_03870</name>
</gene>
<dbReference type="CDD" id="cd17246">
    <property type="entry name" value="RMtype1_S_SonII-TRD2-CR2_like"/>
    <property type="match status" value="1"/>
</dbReference>
<dbReference type="SUPFAM" id="SSF116734">
    <property type="entry name" value="DNA methylase specificity domain"/>
    <property type="match status" value="2"/>
</dbReference>
<evidence type="ECO:0000256" key="1">
    <source>
        <dbReference type="ARBA" id="ARBA00010923"/>
    </source>
</evidence>
<keyword evidence="2" id="KW-0680">Restriction system</keyword>
<dbReference type="InterPro" id="IPR044946">
    <property type="entry name" value="Restrct_endonuc_typeI_TRD_sf"/>
</dbReference>
<evidence type="ECO:0000313" key="6">
    <source>
        <dbReference type="Proteomes" id="UP000193102"/>
    </source>
</evidence>
<dbReference type="GO" id="GO:0009307">
    <property type="term" value="P:DNA restriction-modification system"/>
    <property type="evidence" value="ECO:0007669"/>
    <property type="project" value="UniProtKB-KW"/>
</dbReference>
<dbReference type="PANTHER" id="PTHR30408">
    <property type="entry name" value="TYPE-1 RESTRICTION ENZYME ECOKI SPECIFICITY PROTEIN"/>
    <property type="match status" value="1"/>
</dbReference>
<evidence type="ECO:0000256" key="3">
    <source>
        <dbReference type="ARBA" id="ARBA00023125"/>
    </source>
</evidence>
<evidence type="ECO:0000256" key="2">
    <source>
        <dbReference type="ARBA" id="ARBA00022747"/>
    </source>
</evidence>